<dbReference type="GO" id="GO:0004075">
    <property type="term" value="F:biotin carboxylase activity"/>
    <property type="evidence" value="ECO:0007669"/>
    <property type="project" value="UniProtKB-EC"/>
</dbReference>
<keyword evidence="8" id="KW-0276">Fatty acid metabolism</keyword>
<dbReference type="PANTHER" id="PTHR18866:SF128">
    <property type="entry name" value="UREA AMIDOLYASE"/>
    <property type="match status" value="1"/>
</dbReference>
<dbReference type="GO" id="GO:0006633">
    <property type="term" value="P:fatty acid biosynthetic process"/>
    <property type="evidence" value="ECO:0007669"/>
    <property type="project" value="UniProtKB-KW"/>
</dbReference>
<evidence type="ECO:0000256" key="6">
    <source>
        <dbReference type="ARBA" id="ARBA00022598"/>
    </source>
</evidence>
<dbReference type="InterPro" id="IPR050856">
    <property type="entry name" value="Biotin_carboxylase_complex"/>
</dbReference>
<feature type="domain" description="Biotin carboxylation" evidence="15">
    <location>
        <begin position="1"/>
        <end position="445"/>
    </location>
</feature>
<dbReference type="InterPro" id="IPR005481">
    <property type="entry name" value="BC-like_N"/>
</dbReference>
<evidence type="ECO:0000259" key="15">
    <source>
        <dbReference type="PROSITE" id="PS50979"/>
    </source>
</evidence>
<dbReference type="InterPro" id="IPR011054">
    <property type="entry name" value="Rudment_hybrid_motif"/>
</dbReference>
<dbReference type="Pfam" id="PF02785">
    <property type="entry name" value="Biotin_carb_C"/>
    <property type="match status" value="1"/>
</dbReference>
<dbReference type="NCBIfam" id="NF006367">
    <property type="entry name" value="PRK08591.1"/>
    <property type="match status" value="1"/>
</dbReference>
<dbReference type="STRING" id="1033734.GCA_000285535_00800"/>
<dbReference type="PANTHER" id="PTHR18866">
    <property type="entry name" value="CARBOXYLASE:PYRUVATE/ACETYL-COA/PROPIONYL-COA CARBOXYLASE"/>
    <property type="match status" value="1"/>
</dbReference>
<dbReference type="FunFam" id="3.30.470.20:FF:000028">
    <property type="entry name" value="Methylcrotonoyl-CoA carboxylase subunit alpha, mitochondrial"/>
    <property type="match status" value="1"/>
</dbReference>
<dbReference type="AlphaFoldDB" id="A0A4V3V8E5"/>
<evidence type="ECO:0000256" key="11">
    <source>
        <dbReference type="ARBA" id="ARBA00023267"/>
    </source>
</evidence>
<evidence type="ECO:0000256" key="4">
    <source>
        <dbReference type="ARBA" id="ARBA00013263"/>
    </source>
</evidence>
<comment type="function">
    <text evidence="1">This protein is a component of the acetyl coenzyme A carboxylase complex; first, biotin carboxylase catalyzes the carboxylation of the carrier protein and then the transcarboxylase transfers the carboxyl group to form malonyl-CoA.</text>
</comment>
<comment type="subunit">
    <text evidence="3">Acetyl-CoA carboxylase is a heterohexamer of biotin carboxyl carrier protein, biotin carboxylase and the two subunits of carboxyl transferase in a 2:2 complex.</text>
</comment>
<dbReference type="EMBL" id="SLUB01000004">
    <property type="protein sequence ID" value="THE14373.1"/>
    <property type="molecule type" value="Genomic_DNA"/>
</dbReference>
<dbReference type="InterPro" id="IPR011761">
    <property type="entry name" value="ATP-grasp"/>
</dbReference>
<evidence type="ECO:0000256" key="13">
    <source>
        <dbReference type="PROSITE-ProRule" id="PRU00409"/>
    </source>
</evidence>
<gene>
    <name evidence="16" type="ORF">E1I69_03610</name>
</gene>
<dbReference type="FunFam" id="3.30.1490.20:FF:000003">
    <property type="entry name" value="acetyl-CoA carboxylase isoform X1"/>
    <property type="match status" value="1"/>
</dbReference>
<keyword evidence="7 13" id="KW-0547">Nucleotide-binding</keyword>
<evidence type="ECO:0000256" key="7">
    <source>
        <dbReference type="ARBA" id="ARBA00022741"/>
    </source>
</evidence>
<evidence type="ECO:0000256" key="1">
    <source>
        <dbReference type="ARBA" id="ARBA00003761"/>
    </source>
</evidence>
<dbReference type="GO" id="GO:0046872">
    <property type="term" value="F:metal ion binding"/>
    <property type="evidence" value="ECO:0007669"/>
    <property type="project" value="InterPro"/>
</dbReference>
<sequence>MKKVLVANRGEIASRIIKTCHEMGIETVAVYSDADQELPFVKNATVAHRIGEPPVMKSYLQMDRIMEIAETEQVDAIHPGYGFLSENATFAKAVAKKGIVFIGPTPEVISLMGDKVKARQTMIDAGVPVVPGSDKDVQTLDEALKLAKGFDYPVMLKASAGGGGIGMICCHTEEDLQKAFQTTKTRAKSYFGNDDMFIEKFIPNARHIEVQIFGDQHGNIVHLFERDCSIQRRNQKVIEETPSPFLSEATREKICHAATMAAEYVGYTNAGTIEFIVDEQENFYFLEMNTRLQVEHPITEMITNLDLVKWQLLVARGEKLPLTQNEIMRSGHSIEFRVYAEDPLKFFPSPGKIEEFTLPQNVKGVRIDSGYEAGTTVTPFYDPMLAKIIVKAENRPEAIQIAKDYFSQIEIKGIKTNIPLFQEIIDEVLYTKGEYNTNYISLMKKH</sequence>
<dbReference type="SUPFAM" id="SSF52440">
    <property type="entry name" value="PreATP-grasp domain"/>
    <property type="match status" value="1"/>
</dbReference>
<dbReference type="SMART" id="SM00878">
    <property type="entry name" value="Biotin_carb_C"/>
    <property type="match status" value="1"/>
</dbReference>
<evidence type="ECO:0000256" key="5">
    <source>
        <dbReference type="ARBA" id="ARBA00022516"/>
    </source>
</evidence>
<comment type="caution">
    <text evidence="16">The sequence shown here is derived from an EMBL/GenBank/DDBJ whole genome shotgun (WGS) entry which is preliminary data.</text>
</comment>
<evidence type="ECO:0000256" key="9">
    <source>
        <dbReference type="ARBA" id="ARBA00022840"/>
    </source>
</evidence>
<evidence type="ECO:0000256" key="3">
    <source>
        <dbReference type="ARBA" id="ARBA00011750"/>
    </source>
</evidence>
<evidence type="ECO:0000256" key="2">
    <source>
        <dbReference type="ARBA" id="ARBA00004956"/>
    </source>
</evidence>
<dbReference type="SUPFAM" id="SSF51246">
    <property type="entry name" value="Rudiment single hybrid motif"/>
    <property type="match status" value="1"/>
</dbReference>
<dbReference type="InterPro" id="IPR005482">
    <property type="entry name" value="Biotin_COase_C"/>
</dbReference>
<proteinExistence type="predicted"/>
<dbReference type="OrthoDB" id="9807469at2"/>
<evidence type="ECO:0000256" key="8">
    <source>
        <dbReference type="ARBA" id="ARBA00022832"/>
    </source>
</evidence>
<protein>
    <recommendedName>
        <fullName evidence="4">biotin carboxylase</fullName>
        <ecNumber evidence="4">6.3.4.14</ecNumber>
    </recommendedName>
</protein>
<dbReference type="PROSITE" id="PS50979">
    <property type="entry name" value="BC"/>
    <property type="match status" value="1"/>
</dbReference>
<dbReference type="EC" id="6.3.4.14" evidence="4"/>
<feature type="domain" description="ATP-grasp" evidence="14">
    <location>
        <begin position="119"/>
        <end position="316"/>
    </location>
</feature>
<name>A0A4V3V8E5_9BACI</name>
<comment type="pathway">
    <text evidence="2">Lipid metabolism; malonyl-CoA biosynthesis; malonyl-CoA from acetyl-CoA: step 1/1.</text>
</comment>
<keyword evidence="11" id="KW-0092">Biotin</keyword>
<evidence type="ECO:0000259" key="14">
    <source>
        <dbReference type="PROSITE" id="PS50975"/>
    </source>
</evidence>
<accession>A0A4V3V8E5</accession>
<dbReference type="Pfam" id="PF00289">
    <property type="entry name" value="Biotin_carb_N"/>
    <property type="match status" value="1"/>
</dbReference>
<dbReference type="GO" id="GO:0005524">
    <property type="term" value="F:ATP binding"/>
    <property type="evidence" value="ECO:0007669"/>
    <property type="project" value="UniProtKB-UniRule"/>
</dbReference>
<keyword evidence="17" id="KW-1185">Reference proteome</keyword>
<reference evidence="16 17" key="1">
    <citation type="journal article" date="2019" name="Indoor Air">
        <title>Impacts of indoor surface finishes on bacterial viability.</title>
        <authorList>
            <person name="Hu J."/>
            <person name="Maamar S.B."/>
            <person name="Glawe A.J."/>
            <person name="Gottel N."/>
            <person name="Gilbert J.A."/>
            <person name="Hartmann E.M."/>
        </authorList>
    </citation>
    <scope>NUCLEOTIDE SEQUENCE [LARGE SCALE GENOMIC DNA]</scope>
    <source>
        <strain evidence="16 17">AF060A6</strain>
    </source>
</reference>
<evidence type="ECO:0000256" key="12">
    <source>
        <dbReference type="ARBA" id="ARBA00048600"/>
    </source>
</evidence>
<dbReference type="Pfam" id="PF02786">
    <property type="entry name" value="CPSase_L_D2"/>
    <property type="match status" value="1"/>
</dbReference>
<dbReference type="InterPro" id="IPR016185">
    <property type="entry name" value="PreATP-grasp_dom_sf"/>
</dbReference>
<dbReference type="PROSITE" id="PS00867">
    <property type="entry name" value="CPSASE_2"/>
    <property type="match status" value="1"/>
</dbReference>
<dbReference type="InterPro" id="IPR005479">
    <property type="entry name" value="CPAse_ATP-bd"/>
</dbReference>
<keyword evidence="5" id="KW-0444">Lipid biosynthesis</keyword>
<keyword evidence="10" id="KW-0443">Lipid metabolism</keyword>
<dbReference type="PROSITE" id="PS50975">
    <property type="entry name" value="ATP_GRASP"/>
    <property type="match status" value="1"/>
</dbReference>
<evidence type="ECO:0000313" key="16">
    <source>
        <dbReference type="EMBL" id="THE14373.1"/>
    </source>
</evidence>
<keyword evidence="10" id="KW-0275">Fatty acid biosynthesis</keyword>
<comment type="catalytic activity">
    <reaction evidence="12">
        <text>N(6)-biotinyl-L-lysyl-[protein] + hydrogencarbonate + ATP = N(6)-carboxybiotinyl-L-lysyl-[protein] + ADP + phosphate + H(+)</text>
        <dbReference type="Rhea" id="RHEA:13501"/>
        <dbReference type="Rhea" id="RHEA-COMP:10505"/>
        <dbReference type="Rhea" id="RHEA-COMP:10506"/>
        <dbReference type="ChEBI" id="CHEBI:15378"/>
        <dbReference type="ChEBI" id="CHEBI:17544"/>
        <dbReference type="ChEBI" id="CHEBI:30616"/>
        <dbReference type="ChEBI" id="CHEBI:43474"/>
        <dbReference type="ChEBI" id="CHEBI:83144"/>
        <dbReference type="ChEBI" id="CHEBI:83145"/>
        <dbReference type="ChEBI" id="CHEBI:456216"/>
        <dbReference type="EC" id="6.3.4.14"/>
    </reaction>
</comment>
<keyword evidence="9 13" id="KW-0067">ATP-binding</keyword>
<organism evidence="16 17">
    <name type="scientific">Bacillus timonensis</name>
    <dbReference type="NCBI Taxonomy" id="1033734"/>
    <lineage>
        <taxon>Bacteria</taxon>
        <taxon>Bacillati</taxon>
        <taxon>Bacillota</taxon>
        <taxon>Bacilli</taxon>
        <taxon>Bacillales</taxon>
        <taxon>Bacillaceae</taxon>
        <taxon>Bacillus</taxon>
    </lineage>
</organism>
<evidence type="ECO:0000256" key="10">
    <source>
        <dbReference type="ARBA" id="ARBA00023160"/>
    </source>
</evidence>
<dbReference type="RefSeq" id="WP_136378250.1">
    <property type="nucleotide sequence ID" value="NZ_SLUB01000004.1"/>
</dbReference>
<dbReference type="SUPFAM" id="SSF56059">
    <property type="entry name" value="Glutathione synthetase ATP-binding domain-like"/>
    <property type="match status" value="1"/>
</dbReference>
<dbReference type="FunFam" id="3.40.50.20:FF:000010">
    <property type="entry name" value="Propionyl-CoA carboxylase subunit alpha"/>
    <property type="match status" value="1"/>
</dbReference>
<evidence type="ECO:0000313" key="17">
    <source>
        <dbReference type="Proteomes" id="UP000306477"/>
    </source>
</evidence>
<dbReference type="Gene3D" id="3.30.470.20">
    <property type="entry name" value="ATP-grasp fold, B domain"/>
    <property type="match status" value="1"/>
</dbReference>
<dbReference type="Proteomes" id="UP000306477">
    <property type="component" value="Unassembled WGS sequence"/>
</dbReference>
<keyword evidence="6" id="KW-0436">Ligase</keyword>
<dbReference type="InterPro" id="IPR011764">
    <property type="entry name" value="Biotin_carboxylation_dom"/>
</dbReference>
<dbReference type="PROSITE" id="PS00866">
    <property type="entry name" value="CPSASE_1"/>
    <property type="match status" value="1"/>
</dbReference>